<organism evidence="1 2">
    <name type="scientific">Herbiconiux daphne</name>
    <dbReference type="NCBI Taxonomy" id="2970914"/>
    <lineage>
        <taxon>Bacteria</taxon>
        <taxon>Bacillati</taxon>
        <taxon>Actinomycetota</taxon>
        <taxon>Actinomycetes</taxon>
        <taxon>Micrococcales</taxon>
        <taxon>Microbacteriaceae</taxon>
        <taxon>Herbiconiux</taxon>
    </lineage>
</organism>
<reference evidence="1" key="1">
    <citation type="submission" date="2022-08" db="EMBL/GenBank/DDBJ databases">
        <authorList>
            <person name="Deng Y."/>
            <person name="Han X.-F."/>
            <person name="Zhang Y.-Q."/>
        </authorList>
    </citation>
    <scope>NUCLEOTIDE SEQUENCE</scope>
    <source>
        <strain evidence="1">CPCC 203386</strain>
    </source>
</reference>
<dbReference type="PANTHER" id="PTHR36439:SF1">
    <property type="entry name" value="DUF1697 DOMAIN-CONTAINING PROTEIN"/>
    <property type="match status" value="1"/>
</dbReference>
<dbReference type="SUPFAM" id="SSF160379">
    <property type="entry name" value="SP0830-like"/>
    <property type="match status" value="1"/>
</dbReference>
<dbReference type="PIRSF" id="PIRSF008502">
    <property type="entry name" value="UCP008502"/>
    <property type="match status" value="1"/>
</dbReference>
<dbReference type="EMBL" id="JANLCJ010000001">
    <property type="protein sequence ID" value="MCS5732276.1"/>
    <property type="molecule type" value="Genomic_DNA"/>
</dbReference>
<dbReference type="Gene3D" id="3.30.70.1280">
    <property type="entry name" value="SP0830-like domains"/>
    <property type="match status" value="1"/>
</dbReference>
<proteinExistence type="predicted"/>
<evidence type="ECO:0000313" key="1">
    <source>
        <dbReference type="EMBL" id="MCS5732276.1"/>
    </source>
</evidence>
<keyword evidence="2" id="KW-1185">Reference proteome</keyword>
<dbReference type="Pfam" id="PF08002">
    <property type="entry name" value="DUF1697"/>
    <property type="match status" value="2"/>
</dbReference>
<accession>A0ABT2GWD5</accession>
<name>A0ABT2GWD5_9MICO</name>
<dbReference type="RefSeq" id="WP_259536837.1">
    <property type="nucleotide sequence ID" value="NZ_JANLCJ010000001.1"/>
</dbReference>
<protein>
    <submittedName>
        <fullName evidence="1">DUF1697 domain-containing protein</fullName>
    </submittedName>
</protein>
<dbReference type="PANTHER" id="PTHR36439">
    <property type="entry name" value="BLL4334 PROTEIN"/>
    <property type="match status" value="1"/>
</dbReference>
<evidence type="ECO:0000313" key="2">
    <source>
        <dbReference type="Proteomes" id="UP001165586"/>
    </source>
</evidence>
<dbReference type="InterPro" id="IPR012545">
    <property type="entry name" value="DUF1697"/>
</dbReference>
<dbReference type="Proteomes" id="UP001165586">
    <property type="component" value="Unassembled WGS sequence"/>
</dbReference>
<gene>
    <name evidence="1" type="ORF">N1032_00770</name>
</gene>
<sequence>MRRSTPEPTDPGLVGSPHPAASRAMTRYVALLRGVNVGGVTVRSADLAALFTELGFGAVKTVLASGNVLFDTDAADAASGSAGSGSAGSGSARAAASVKQTIELGLRDRFGYDVWIVLVEHAALAAIVDAFPYDEVDGMQPYVVFGSDAAVLRDVARFAAELDPATDGERAEPGDGVLYWEVPKGHSVDTALAKHLARPALKSSTTTRNLRTLRKLL</sequence>
<comment type="caution">
    <text evidence="1">The sequence shown here is derived from an EMBL/GenBank/DDBJ whole genome shotgun (WGS) entry which is preliminary data.</text>
</comment>